<gene>
    <name evidence="1" type="ORF">METZ01_LOCUS452713</name>
</gene>
<reference evidence="1" key="1">
    <citation type="submission" date="2018-05" db="EMBL/GenBank/DDBJ databases">
        <authorList>
            <person name="Lanie J.A."/>
            <person name="Ng W.-L."/>
            <person name="Kazmierczak K.M."/>
            <person name="Andrzejewski T.M."/>
            <person name="Davidsen T.M."/>
            <person name="Wayne K.J."/>
            <person name="Tettelin H."/>
            <person name="Glass J.I."/>
            <person name="Rusch D."/>
            <person name="Podicherti R."/>
            <person name="Tsui H.-C.T."/>
            <person name="Winkler M.E."/>
        </authorList>
    </citation>
    <scope>NUCLEOTIDE SEQUENCE</scope>
</reference>
<proteinExistence type="predicted"/>
<sequence length="53" mass="5903">VISPPDLEQPKPRHTLTQILAEYFRGLGLLLNLKFENPLRKTVFISGGDAAVK</sequence>
<protein>
    <submittedName>
        <fullName evidence="1">Uncharacterized protein</fullName>
    </submittedName>
</protein>
<dbReference type="EMBL" id="UINC01187237">
    <property type="protein sequence ID" value="SVD99859.1"/>
    <property type="molecule type" value="Genomic_DNA"/>
</dbReference>
<evidence type="ECO:0000313" key="1">
    <source>
        <dbReference type="EMBL" id="SVD99859.1"/>
    </source>
</evidence>
<accession>A0A382ZX19</accession>
<organism evidence="1">
    <name type="scientific">marine metagenome</name>
    <dbReference type="NCBI Taxonomy" id="408172"/>
    <lineage>
        <taxon>unclassified sequences</taxon>
        <taxon>metagenomes</taxon>
        <taxon>ecological metagenomes</taxon>
    </lineage>
</organism>
<feature type="non-terminal residue" evidence="1">
    <location>
        <position position="1"/>
    </location>
</feature>
<dbReference type="AlphaFoldDB" id="A0A382ZX19"/>
<name>A0A382ZX19_9ZZZZ</name>
<feature type="non-terminal residue" evidence="1">
    <location>
        <position position="53"/>
    </location>
</feature>